<dbReference type="Pfam" id="PF13174">
    <property type="entry name" value="TPR_6"/>
    <property type="match status" value="1"/>
</dbReference>
<accession>A0A5C6XCD2</accession>
<dbReference type="SUPFAM" id="SSF48452">
    <property type="entry name" value="TPR-like"/>
    <property type="match status" value="1"/>
</dbReference>
<keyword evidence="5" id="KW-1185">Reference proteome</keyword>
<sequence length="494" mass="55630">MARSRVVTAPFIAIARTPVGLWRPVGLVMSLELAGQPELFGTSPLNDRRDPVRRRPALHVLRSPARAAWVSGVRRAALLLLVAGGVAMSSACTTGATRSDEAGVETPTSTFEADPTLIRVRDGEVIDTESLDSKEVFENAYLDFQARRYEDALQNYQIIIDYFADSRFILPSLYNAGLALEHLEQWEDAALLYRRIIDDFPESEESINASFRLGKSLHEAGRYEEVVEIMLSLGLRDLNHFDTVEAHVRRGNALLELEEWSEAEDAFQAAVDLNRRAPGDEKLLENSHFIVQAYFGLGASFHGRMDELKLVLPTERMTEDLNTKADLHQSAQANYLRALRQHHPYWSVAAGYKIGRLYQDFYLDIFAAEIPDGLNEEQITIYFEELRETIRVVMERALSVYERNLGLARRIVQSPDAAAWIDATALHLERMRALLDDPMVHRRAEQIVLAGGSLEEELFDVPAFAREHVRQALAKARDAAREASPPEVALHEAN</sequence>
<evidence type="ECO:0000256" key="1">
    <source>
        <dbReference type="ARBA" id="ARBA00022737"/>
    </source>
</evidence>
<name>A0A5C6XCD2_9DELT</name>
<reference evidence="4 5" key="1">
    <citation type="submission" date="2019-08" db="EMBL/GenBank/DDBJ databases">
        <title>Bradymonadales sp. TMQ4.</title>
        <authorList>
            <person name="Liang Q."/>
        </authorList>
    </citation>
    <scope>NUCLEOTIDE SEQUENCE [LARGE SCALE GENOMIC DNA]</scope>
    <source>
        <strain evidence="4 5">TMQ4</strain>
    </source>
</reference>
<dbReference type="InterPro" id="IPR019734">
    <property type="entry name" value="TPR_rpt"/>
</dbReference>
<dbReference type="InterPro" id="IPR011990">
    <property type="entry name" value="TPR-like_helical_dom_sf"/>
</dbReference>
<dbReference type="EMBL" id="VOSM01000012">
    <property type="protein sequence ID" value="TXD34736.1"/>
    <property type="molecule type" value="Genomic_DNA"/>
</dbReference>
<feature type="repeat" description="TPR" evidence="3">
    <location>
        <begin position="244"/>
        <end position="277"/>
    </location>
</feature>
<dbReference type="AlphaFoldDB" id="A0A5C6XCD2"/>
<evidence type="ECO:0000313" key="5">
    <source>
        <dbReference type="Proteomes" id="UP000321412"/>
    </source>
</evidence>
<dbReference type="Gene3D" id="1.25.40.10">
    <property type="entry name" value="Tetratricopeptide repeat domain"/>
    <property type="match status" value="2"/>
</dbReference>
<dbReference type="OrthoDB" id="5486787at2"/>
<evidence type="ECO:0000313" key="4">
    <source>
        <dbReference type="EMBL" id="TXD34736.1"/>
    </source>
</evidence>
<gene>
    <name evidence="4" type="ORF">FRC98_18055</name>
</gene>
<evidence type="ECO:0000256" key="3">
    <source>
        <dbReference type="PROSITE-ProRule" id="PRU00339"/>
    </source>
</evidence>
<dbReference type="Proteomes" id="UP000321412">
    <property type="component" value="Unassembled WGS sequence"/>
</dbReference>
<protein>
    <submittedName>
        <fullName evidence="4">Tetratricopeptide repeat protein</fullName>
    </submittedName>
</protein>
<keyword evidence="2 3" id="KW-0802">TPR repeat</keyword>
<dbReference type="PROSITE" id="PS50005">
    <property type="entry name" value="TPR"/>
    <property type="match status" value="1"/>
</dbReference>
<evidence type="ECO:0000256" key="2">
    <source>
        <dbReference type="ARBA" id="ARBA00022803"/>
    </source>
</evidence>
<dbReference type="Pfam" id="PF07719">
    <property type="entry name" value="TPR_2"/>
    <property type="match status" value="1"/>
</dbReference>
<organism evidence="4 5">
    <name type="scientific">Lujinxingia vulgaris</name>
    <dbReference type="NCBI Taxonomy" id="2600176"/>
    <lineage>
        <taxon>Bacteria</taxon>
        <taxon>Deltaproteobacteria</taxon>
        <taxon>Bradymonadales</taxon>
        <taxon>Lujinxingiaceae</taxon>
        <taxon>Lujinxingia</taxon>
    </lineage>
</organism>
<comment type="caution">
    <text evidence="4">The sequence shown here is derived from an EMBL/GenBank/DDBJ whole genome shotgun (WGS) entry which is preliminary data.</text>
</comment>
<dbReference type="SMART" id="SM00028">
    <property type="entry name" value="TPR"/>
    <property type="match status" value="2"/>
</dbReference>
<dbReference type="InterPro" id="IPR013105">
    <property type="entry name" value="TPR_2"/>
</dbReference>
<keyword evidence="1" id="KW-0677">Repeat</keyword>
<proteinExistence type="predicted"/>